<dbReference type="Pfam" id="PF07355">
    <property type="entry name" value="GRDB"/>
    <property type="match status" value="1"/>
</dbReference>
<dbReference type="EMBL" id="BLXX01000006">
    <property type="protein sequence ID" value="GFO59903.1"/>
    <property type="molecule type" value="Genomic_DNA"/>
</dbReference>
<evidence type="ECO:0000313" key="3">
    <source>
        <dbReference type="Proteomes" id="UP000556026"/>
    </source>
</evidence>
<dbReference type="GO" id="GO:0050485">
    <property type="term" value="F:oxidoreductase activity, acting on X-H and Y-H to form an X-Y bond, with a disulfide as acceptor"/>
    <property type="evidence" value="ECO:0007669"/>
    <property type="project" value="InterPro"/>
</dbReference>
<evidence type="ECO:0000256" key="1">
    <source>
        <dbReference type="ARBA" id="ARBA00023002"/>
    </source>
</evidence>
<dbReference type="Proteomes" id="UP000556026">
    <property type="component" value="Unassembled WGS sequence"/>
</dbReference>
<accession>A0A6V8MJC2</accession>
<dbReference type="InterPro" id="IPR010187">
    <property type="entry name" value="Various_sel_PB"/>
</dbReference>
<evidence type="ECO:0008006" key="4">
    <source>
        <dbReference type="Google" id="ProtNLM"/>
    </source>
</evidence>
<keyword evidence="1" id="KW-0560">Oxidoreductase</keyword>
<name>A0A6V8MJC2_9BACT</name>
<sequence length="168" mass="18407">MGRLKNQLLARVFTAFPSLAARWGKSLVQHTGEIPWVEPLLPLTKARIALVTTGGVHLASQIPFDMSDSEGDASLREVAIDTPREELRITHDYYDHRDAENDLNLVFPVERLKELLQAGAIGSLHQVGFSIMGHIDGPHLATLQEQTAPLIARKMVAAGVNYALLVPA</sequence>
<dbReference type="AlphaFoldDB" id="A0A6V8MJC2"/>
<protein>
    <recommendedName>
        <fullName evidence="4">Proline reductase</fullName>
    </recommendedName>
</protein>
<organism evidence="2 3">
    <name type="scientific">Geomonas silvestris</name>
    <dbReference type="NCBI Taxonomy" id="2740184"/>
    <lineage>
        <taxon>Bacteria</taxon>
        <taxon>Pseudomonadati</taxon>
        <taxon>Thermodesulfobacteriota</taxon>
        <taxon>Desulfuromonadia</taxon>
        <taxon>Geobacterales</taxon>
        <taxon>Geobacteraceae</taxon>
        <taxon>Geomonas</taxon>
    </lineage>
</organism>
<evidence type="ECO:0000313" key="2">
    <source>
        <dbReference type="EMBL" id="GFO59903.1"/>
    </source>
</evidence>
<keyword evidence="3" id="KW-1185">Reference proteome</keyword>
<gene>
    <name evidence="2" type="ORF">GMST_22280</name>
</gene>
<comment type="caution">
    <text evidence="2">The sequence shown here is derived from an EMBL/GenBank/DDBJ whole genome shotgun (WGS) entry which is preliminary data.</text>
</comment>
<reference evidence="3" key="1">
    <citation type="submission" date="2020-06" db="EMBL/GenBank/DDBJ databases">
        <title>Draft genomic sequence of Geomonas sp. Red330.</title>
        <authorList>
            <person name="Itoh H."/>
            <person name="Zhenxing X."/>
            <person name="Ushijima N."/>
            <person name="Masuda Y."/>
            <person name="Shiratori Y."/>
            <person name="Senoo K."/>
        </authorList>
    </citation>
    <scope>NUCLEOTIDE SEQUENCE [LARGE SCALE GENOMIC DNA]</scope>
    <source>
        <strain evidence="3">Red330</strain>
    </source>
</reference>
<proteinExistence type="predicted"/>